<gene>
    <name evidence="1" type="ORF">LPLAT_LOCUS6606</name>
</gene>
<accession>A0AAV2NKN7</accession>
<evidence type="ECO:0000313" key="1">
    <source>
        <dbReference type="EMBL" id="CAL1680613.1"/>
    </source>
</evidence>
<keyword evidence="2" id="KW-1185">Reference proteome</keyword>
<dbReference type="EMBL" id="OZ034825">
    <property type="protein sequence ID" value="CAL1680613.1"/>
    <property type="molecule type" value="Genomic_DNA"/>
</dbReference>
<dbReference type="Proteomes" id="UP001497644">
    <property type="component" value="Chromosome 2"/>
</dbReference>
<proteinExistence type="predicted"/>
<name>A0AAV2NKN7_9HYME</name>
<dbReference type="AlphaFoldDB" id="A0AAV2NKN7"/>
<sequence>MAEEKLPRTRGAVVPNKLGYGPLLAPNPTADWVSPPTTTRWWSTGGGQCPYLAMAYPYQAMAVPVPGNGFARTRQWRIVHSQSEKHYR</sequence>
<evidence type="ECO:0000313" key="2">
    <source>
        <dbReference type="Proteomes" id="UP001497644"/>
    </source>
</evidence>
<protein>
    <submittedName>
        <fullName evidence="1">Uncharacterized protein</fullName>
    </submittedName>
</protein>
<organism evidence="1 2">
    <name type="scientific">Lasius platythorax</name>
    <dbReference type="NCBI Taxonomy" id="488582"/>
    <lineage>
        <taxon>Eukaryota</taxon>
        <taxon>Metazoa</taxon>
        <taxon>Ecdysozoa</taxon>
        <taxon>Arthropoda</taxon>
        <taxon>Hexapoda</taxon>
        <taxon>Insecta</taxon>
        <taxon>Pterygota</taxon>
        <taxon>Neoptera</taxon>
        <taxon>Endopterygota</taxon>
        <taxon>Hymenoptera</taxon>
        <taxon>Apocrita</taxon>
        <taxon>Aculeata</taxon>
        <taxon>Formicoidea</taxon>
        <taxon>Formicidae</taxon>
        <taxon>Formicinae</taxon>
        <taxon>Lasius</taxon>
        <taxon>Lasius</taxon>
    </lineage>
</organism>
<reference evidence="1" key="1">
    <citation type="submission" date="2024-04" db="EMBL/GenBank/DDBJ databases">
        <authorList>
            <consortium name="Molecular Ecology Group"/>
        </authorList>
    </citation>
    <scope>NUCLEOTIDE SEQUENCE</scope>
</reference>